<dbReference type="EMBL" id="PIDP01001149">
    <property type="protein sequence ID" value="PLM91766.1"/>
    <property type="molecule type" value="Genomic_DNA"/>
</dbReference>
<dbReference type="Gene3D" id="3.30.1660.10">
    <property type="entry name" value="Flavin-binding protein dodecin"/>
    <property type="match status" value="1"/>
</dbReference>
<reference evidence="3 4" key="2">
    <citation type="submission" date="2018-01" db="EMBL/GenBank/DDBJ databases">
        <title>Genomic study of Klebsiella pneumoniae.</title>
        <authorList>
            <person name="Yang Y."/>
            <person name="Bicalho R."/>
        </authorList>
    </citation>
    <scope>NUCLEOTIDE SEQUENCE [LARGE SCALE GENOMIC DNA]</scope>
    <source>
        <strain evidence="3 4">A8</strain>
    </source>
</reference>
<dbReference type="AlphaFoldDB" id="A0A2N4YVG4"/>
<reference evidence="3 4" key="1">
    <citation type="submission" date="2017-11" db="EMBL/GenBank/DDBJ databases">
        <authorList>
            <person name="Han C.G."/>
        </authorList>
    </citation>
    <scope>NUCLEOTIDE SEQUENCE [LARGE SCALE GENOMIC DNA]</scope>
    <source>
        <strain evidence="3 4">A8</strain>
    </source>
</reference>
<name>A0A2N4YVG4_KLEVA</name>
<organism evidence="3 4">
    <name type="scientific">Klebsiella variicola</name>
    <dbReference type="NCBI Taxonomy" id="244366"/>
    <lineage>
        <taxon>Bacteria</taxon>
        <taxon>Pseudomonadati</taxon>
        <taxon>Pseudomonadota</taxon>
        <taxon>Gammaproteobacteria</taxon>
        <taxon>Enterobacterales</taxon>
        <taxon>Enterobacteriaceae</taxon>
        <taxon>Klebsiella/Raoultella group</taxon>
        <taxon>Klebsiella</taxon>
        <taxon>Klebsiella pneumoniae complex</taxon>
    </lineage>
</organism>
<dbReference type="InterPro" id="IPR051096">
    <property type="entry name" value="BhsA/McbA_stress_biofilm_assoc"/>
</dbReference>
<dbReference type="InterPro" id="IPR025543">
    <property type="entry name" value="Dodecin-like"/>
</dbReference>
<dbReference type="PANTHER" id="PTHR34156:SF2">
    <property type="entry name" value="PROTEIN YDGH"/>
    <property type="match status" value="1"/>
</dbReference>
<gene>
    <name evidence="3" type="ORF">CWN47_25020</name>
</gene>
<protein>
    <recommendedName>
        <fullName evidence="2">YdgH/BhsA/McbA-like domain-containing protein</fullName>
    </recommendedName>
</protein>
<comment type="caution">
    <text evidence="3">The sequence shown here is derived from an EMBL/GenBank/DDBJ whole genome shotgun (WGS) entry which is preliminary data.</text>
</comment>
<keyword evidence="1" id="KW-0732">Signal</keyword>
<evidence type="ECO:0000313" key="4">
    <source>
        <dbReference type="Proteomes" id="UP000234412"/>
    </source>
</evidence>
<evidence type="ECO:0000313" key="3">
    <source>
        <dbReference type="EMBL" id="PLM91766.1"/>
    </source>
</evidence>
<proteinExistence type="predicted"/>
<dbReference type="InterPro" id="IPR010854">
    <property type="entry name" value="YdgH/BhsA/McbA-like_dom"/>
</dbReference>
<feature type="domain" description="YdgH/BhsA/McbA-like" evidence="2">
    <location>
        <begin position="109"/>
        <end position="164"/>
    </location>
</feature>
<evidence type="ECO:0000259" key="2">
    <source>
        <dbReference type="Pfam" id="PF07338"/>
    </source>
</evidence>
<dbReference type="Pfam" id="PF07338">
    <property type="entry name" value="YdgH_BhsA-like"/>
    <property type="match status" value="1"/>
</dbReference>
<dbReference type="Proteomes" id="UP000234412">
    <property type="component" value="Unassembled WGS sequence"/>
</dbReference>
<dbReference type="PANTHER" id="PTHR34156">
    <property type="entry name" value="OUTER MEMBRANE PROTEIN-RELATED-RELATED"/>
    <property type="match status" value="1"/>
</dbReference>
<dbReference type="SUPFAM" id="SSF159871">
    <property type="entry name" value="YdgH-like"/>
    <property type="match status" value="1"/>
</dbReference>
<accession>A0A2N4YVG4</accession>
<feature type="non-terminal residue" evidence="3">
    <location>
        <position position="1"/>
    </location>
</feature>
<sequence length="164" mass="17669">FIVRQVDANQGGNQRITAYIYKKDAEKRVLQSPDAIPADSDAGRAALAKGGEAAKNVEIPGVATTAAVGSGTGVGRFFETQSSKGGRYTVTLPDGTKVEEVNKVTAAQMVPFDNIQFTGNYGNMTEISYQTAKRAAKKGAKYYHITRQWQERGGNITISADLYK</sequence>
<evidence type="ECO:0000256" key="1">
    <source>
        <dbReference type="ARBA" id="ARBA00022729"/>
    </source>
</evidence>
<dbReference type="InterPro" id="IPR036275">
    <property type="entry name" value="YdgH-like_sf"/>
</dbReference>